<keyword evidence="4 7" id="KW-0378">Hydrolase</keyword>
<dbReference type="GO" id="GO:0005975">
    <property type="term" value="P:carbohydrate metabolic process"/>
    <property type="evidence" value="ECO:0007669"/>
    <property type="project" value="InterPro"/>
</dbReference>
<evidence type="ECO:0000256" key="2">
    <source>
        <dbReference type="ARBA" id="ARBA00022490"/>
    </source>
</evidence>
<evidence type="ECO:0000256" key="8">
    <source>
        <dbReference type="PIRSR" id="PIRSR004682-1"/>
    </source>
</evidence>
<dbReference type="AlphaFoldDB" id="A0A6N6VP55"/>
<evidence type="ECO:0000256" key="3">
    <source>
        <dbReference type="ARBA" id="ARBA00022723"/>
    </source>
</evidence>
<name>A0A6N6VP55_9HYPH</name>
<feature type="binding site" evidence="9">
    <location>
        <begin position="67"/>
        <end position="70"/>
    </location>
    <ligand>
        <name>substrate</name>
    </ligand>
</feature>
<dbReference type="Gene3D" id="3.40.50.1000">
    <property type="entry name" value="HAD superfamily/HAD-like"/>
    <property type="match status" value="1"/>
</dbReference>
<feature type="binding site" evidence="11">
    <location>
        <position position="27"/>
    </location>
    <ligand>
        <name>Mg(2+)</name>
        <dbReference type="ChEBI" id="CHEBI:18420"/>
    </ligand>
</feature>
<protein>
    <recommendedName>
        <fullName evidence="6 7">D,D-heptose 1,7-bisphosphate phosphatase</fullName>
        <ecNumber evidence="7">3.1.3.-</ecNumber>
    </recommendedName>
</protein>
<feature type="binding site" evidence="11">
    <location>
        <position position="106"/>
    </location>
    <ligand>
        <name>Zn(2+)</name>
        <dbReference type="ChEBI" id="CHEBI:29105"/>
    </ligand>
</feature>
<feature type="active site" description="Proton donor" evidence="8">
    <location>
        <position position="27"/>
    </location>
</feature>
<dbReference type="InterPro" id="IPR023214">
    <property type="entry name" value="HAD_sf"/>
</dbReference>
<dbReference type="Proteomes" id="UP000468901">
    <property type="component" value="Unassembled WGS sequence"/>
</dbReference>
<feature type="binding site" evidence="9">
    <location>
        <position position="151"/>
    </location>
    <ligand>
        <name>substrate</name>
    </ligand>
</feature>
<feature type="binding site" evidence="9">
    <location>
        <begin position="124"/>
        <end position="125"/>
    </location>
    <ligand>
        <name>substrate</name>
    </ligand>
</feature>
<dbReference type="GO" id="GO:0016791">
    <property type="term" value="F:phosphatase activity"/>
    <property type="evidence" value="ECO:0007669"/>
    <property type="project" value="InterPro"/>
</dbReference>
<evidence type="ECO:0000256" key="10">
    <source>
        <dbReference type="PIRSR" id="PIRSR004682-3"/>
    </source>
</evidence>
<feature type="binding site" evidence="11">
    <location>
        <position position="25"/>
    </location>
    <ligand>
        <name>Mg(2+)</name>
        <dbReference type="ChEBI" id="CHEBI:18420"/>
    </ligand>
</feature>
<dbReference type="EMBL" id="WESC01000003">
    <property type="protein sequence ID" value="KAB7741680.1"/>
    <property type="molecule type" value="Genomic_DNA"/>
</dbReference>
<feature type="binding site" evidence="11">
    <location>
        <position position="151"/>
    </location>
    <ligand>
        <name>Mg(2+)</name>
        <dbReference type="ChEBI" id="CHEBI:18420"/>
    </ligand>
</feature>
<dbReference type="InterPro" id="IPR006549">
    <property type="entry name" value="HAD-SF_hydro_IIIA"/>
</dbReference>
<comment type="cofactor">
    <cofactor evidence="11">
        <name>Mg(2+)</name>
        <dbReference type="ChEBI" id="CHEBI:18420"/>
    </cofactor>
</comment>
<comment type="similarity">
    <text evidence="7">Belongs to the gmhB family.</text>
</comment>
<evidence type="ECO:0000256" key="4">
    <source>
        <dbReference type="ARBA" id="ARBA00022801"/>
    </source>
</evidence>
<dbReference type="PANTHER" id="PTHR42891:SF1">
    <property type="entry name" value="D-GLYCERO-BETA-D-MANNO-HEPTOSE-1,7-BISPHOSPHATE 7-PHOSPHATASE"/>
    <property type="match status" value="1"/>
</dbReference>
<comment type="subcellular location">
    <subcellularLocation>
        <location evidence="1 7">Cytoplasm</location>
    </subcellularLocation>
</comment>
<evidence type="ECO:0000256" key="5">
    <source>
        <dbReference type="ARBA" id="ARBA00023277"/>
    </source>
</evidence>
<keyword evidence="13" id="KW-1185">Reference proteome</keyword>
<evidence type="ECO:0000313" key="13">
    <source>
        <dbReference type="Proteomes" id="UP000468901"/>
    </source>
</evidence>
<dbReference type="Pfam" id="PF13242">
    <property type="entry name" value="Hydrolase_like"/>
    <property type="match status" value="1"/>
</dbReference>
<keyword evidence="3 11" id="KW-0479">Metal-binding</keyword>
<dbReference type="PANTHER" id="PTHR42891">
    <property type="entry name" value="D-GLYCERO-BETA-D-MANNO-HEPTOSE-1,7-BISPHOSPHATE 7-PHOSPHATASE"/>
    <property type="match status" value="1"/>
</dbReference>
<dbReference type="RefSeq" id="WP_152214983.1">
    <property type="nucleotide sequence ID" value="NZ_WESC01000003.1"/>
</dbReference>
<keyword evidence="5 7" id="KW-0119">Carbohydrate metabolism</keyword>
<feature type="binding site" evidence="9">
    <location>
        <begin position="33"/>
        <end position="36"/>
    </location>
    <ligand>
        <name>substrate</name>
    </ligand>
</feature>
<dbReference type="GO" id="GO:0005737">
    <property type="term" value="C:cytoplasm"/>
    <property type="evidence" value="ECO:0007669"/>
    <property type="project" value="UniProtKB-SubCell"/>
</dbReference>
<keyword evidence="2 7" id="KW-0963">Cytoplasm</keyword>
<evidence type="ECO:0000256" key="11">
    <source>
        <dbReference type="PIRSR" id="PIRSR004682-4"/>
    </source>
</evidence>
<feature type="site" description="Stabilizes the phosphoryl group" evidence="10">
    <location>
        <position position="125"/>
    </location>
</feature>
<accession>A0A6N6VP55</accession>
<feature type="site" description="Contributes to substrate recognition" evidence="10">
    <location>
        <position position="124"/>
    </location>
</feature>
<proteinExistence type="inferred from homology"/>
<feature type="active site" description="Nucleophile" evidence="8">
    <location>
        <position position="25"/>
    </location>
</feature>
<feature type="site" description="Stabilizes the phosphoryl group" evidence="10">
    <location>
        <position position="67"/>
    </location>
</feature>
<dbReference type="NCBIfam" id="TIGR01656">
    <property type="entry name" value="Histidinol-ppas"/>
    <property type="match status" value="1"/>
</dbReference>
<sequence length="212" mass="22634">MLLENGVWISDPAPARHGGPALFLDRDGVIVREINYLSRPEDVALETGIAELIGWAHARGIAVAAITNQSGVARGRFSWAEYEAVEAEVARQLAARNVALDLVIACAFHEDHTEGFGQEHARWRKPGPAMLELAAEKLGLDLGASIMIGDKASDVEAARNAGLTHAIHVLTGHGEKERAAALKLARPGFAVHAAADLHEALALLKSGAWERP</sequence>
<reference evidence="12 13" key="1">
    <citation type="submission" date="2019-09" db="EMBL/GenBank/DDBJ databases">
        <title>Parvibaculum sedimenti sp. nov., isolated from sediment.</title>
        <authorList>
            <person name="Wang Y."/>
        </authorList>
    </citation>
    <scope>NUCLEOTIDE SEQUENCE [LARGE SCALE GENOMIC DNA]</scope>
    <source>
        <strain evidence="12 13">HXT-9</strain>
    </source>
</reference>
<dbReference type="InterPro" id="IPR036412">
    <property type="entry name" value="HAD-like_sf"/>
</dbReference>
<dbReference type="InterPro" id="IPR006543">
    <property type="entry name" value="Histidinol-phos"/>
</dbReference>
<dbReference type="EC" id="3.1.3.-" evidence="7"/>
<keyword evidence="11" id="KW-0460">Magnesium</keyword>
<comment type="cofactor">
    <cofactor evidence="11">
        <name>Zn(2+)</name>
        <dbReference type="ChEBI" id="CHEBI:29105"/>
    </cofactor>
</comment>
<dbReference type="PIRSF" id="PIRSF004682">
    <property type="entry name" value="GmhB"/>
    <property type="match status" value="1"/>
</dbReference>
<dbReference type="NCBIfam" id="TIGR01662">
    <property type="entry name" value="HAD-SF-IIIA"/>
    <property type="match status" value="1"/>
</dbReference>
<evidence type="ECO:0000256" key="9">
    <source>
        <dbReference type="PIRSR" id="PIRSR004682-2"/>
    </source>
</evidence>
<evidence type="ECO:0000256" key="7">
    <source>
        <dbReference type="PIRNR" id="PIRNR004682"/>
    </source>
</evidence>
<dbReference type="SUPFAM" id="SSF56784">
    <property type="entry name" value="HAD-like"/>
    <property type="match status" value="1"/>
</dbReference>
<dbReference type="InterPro" id="IPR004446">
    <property type="entry name" value="Heptose_bisP_phosphatase"/>
</dbReference>
<feature type="binding site" evidence="9">
    <location>
        <begin position="25"/>
        <end position="27"/>
    </location>
    <ligand>
        <name>substrate</name>
    </ligand>
</feature>
<evidence type="ECO:0000313" key="12">
    <source>
        <dbReference type="EMBL" id="KAB7741680.1"/>
    </source>
</evidence>
<feature type="binding site" evidence="11">
    <location>
        <position position="150"/>
    </location>
    <ligand>
        <name>Mg(2+)</name>
        <dbReference type="ChEBI" id="CHEBI:18420"/>
    </ligand>
</feature>
<dbReference type="GO" id="GO:0046872">
    <property type="term" value="F:metal ion binding"/>
    <property type="evidence" value="ECO:0007669"/>
    <property type="project" value="UniProtKB-KW"/>
</dbReference>
<gene>
    <name evidence="12" type="ORF">F2P47_04555</name>
</gene>
<evidence type="ECO:0000256" key="1">
    <source>
        <dbReference type="ARBA" id="ARBA00004496"/>
    </source>
</evidence>
<organism evidence="12 13">
    <name type="scientific">Parvibaculum sedimenti</name>
    <dbReference type="NCBI Taxonomy" id="2608632"/>
    <lineage>
        <taxon>Bacteria</taxon>
        <taxon>Pseudomonadati</taxon>
        <taxon>Pseudomonadota</taxon>
        <taxon>Alphaproteobacteria</taxon>
        <taxon>Hyphomicrobiales</taxon>
        <taxon>Parvibaculaceae</taxon>
        <taxon>Parvibaculum</taxon>
    </lineage>
</organism>
<comment type="caution">
    <text evidence="12">The sequence shown here is derived from an EMBL/GenBank/DDBJ whole genome shotgun (WGS) entry which is preliminary data.</text>
</comment>
<keyword evidence="11" id="KW-0862">Zinc</keyword>
<evidence type="ECO:0000256" key="6">
    <source>
        <dbReference type="ARBA" id="ARBA00031828"/>
    </source>
</evidence>